<dbReference type="RefSeq" id="WP_250932101.1">
    <property type="nucleotide sequence ID" value="NZ_JAMQBK010000081.1"/>
</dbReference>
<evidence type="ECO:0000313" key="1">
    <source>
        <dbReference type="EMBL" id="MCM2374211.1"/>
    </source>
</evidence>
<proteinExistence type="predicted"/>
<organism evidence="1 2">
    <name type="scientific">Aporhodopirellula aestuarii</name>
    <dbReference type="NCBI Taxonomy" id="2950107"/>
    <lineage>
        <taxon>Bacteria</taxon>
        <taxon>Pseudomonadati</taxon>
        <taxon>Planctomycetota</taxon>
        <taxon>Planctomycetia</taxon>
        <taxon>Pirellulales</taxon>
        <taxon>Pirellulaceae</taxon>
        <taxon>Aporhodopirellula</taxon>
    </lineage>
</organism>
<dbReference type="EMBL" id="JAMQBK010000081">
    <property type="protein sequence ID" value="MCM2374211.1"/>
    <property type="molecule type" value="Genomic_DNA"/>
</dbReference>
<gene>
    <name evidence="1" type="ORF">NB063_26645</name>
</gene>
<keyword evidence="2" id="KW-1185">Reference proteome</keyword>
<dbReference type="Proteomes" id="UP001202961">
    <property type="component" value="Unassembled WGS sequence"/>
</dbReference>
<keyword evidence="1" id="KW-0808">Transferase</keyword>
<comment type="caution">
    <text evidence="1">The sequence shown here is derived from an EMBL/GenBank/DDBJ whole genome shotgun (WGS) entry which is preliminary data.</text>
</comment>
<sequence length="311" mass="34202">MRLFCNHGHVFVAITTVCLSVVLVSSKPVYAQNGFVKHDVTPKSKRVLFERQPLPKIPPGTRFKEKPPAGWSNLISFVRGKLSSGDVDAVSETVKYYAETFNLVMLANTDTNADGKYELDQVAVGFSMLIDGKNTVVTSDTQEDLGGDLSIIGRTVLDGNVESLSKVEQVARTKNSLVIDAPAILLRNGQHTEMVVRYYIWVFPENGNIGTLVWLLQSSKDQSQLSVADTTIQLLPPNMQENRVMNVDADKFNLFGIPSKDAFALVQIPQGVAFEMNEEMQAVAALKNYTPETFAKLTSAVASTLKTGRKE</sequence>
<evidence type="ECO:0000313" key="2">
    <source>
        <dbReference type="Proteomes" id="UP001202961"/>
    </source>
</evidence>
<dbReference type="GO" id="GO:0016301">
    <property type="term" value="F:kinase activity"/>
    <property type="evidence" value="ECO:0007669"/>
    <property type="project" value="UniProtKB-KW"/>
</dbReference>
<keyword evidence="1" id="KW-0418">Kinase</keyword>
<protein>
    <submittedName>
        <fullName evidence="1">Pyruvate kinase</fullName>
    </submittedName>
</protein>
<reference evidence="1 2" key="1">
    <citation type="journal article" date="2022" name="Syst. Appl. Microbiol.">
        <title>Rhodopirellula aestuarii sp. nov., a novel member of the genus Rhodopirellula isolated from brackish sediments collected in the Tagus River estuary, Portugal.</title>
        <authorList>
            <person name="Vitorino I.R."/>
            <person name="Klimek D."/>
            <person name="Calusinska M."/>
            <person name="Lobo-da-Cunha A."/>
            <person name="Vasconcelos V."/>
            <person name="Lage O.M."/>
        </authorList>
    </citation>
    <scope>NUCLEOTIDE SEQUENCE [LARGE SCALE GENOMIC DNA]</scope>
    <source>
        <strain evidence="1 2">ICT_H3.1</strain>
    </source>
</reference>
<accession>A0ABT0UBP8</accession>
<name>A0ABT0UBP8_9BACT</name>
<keyword evidence="1" id="KW-0670">Pyruvate</keyword>